<evidence type="ECO:0000256" key="7">
    <source>
        <dbReference type="ARBA" id="ARBA00019373"/>
    </source>
</evidence>
<dbReference type="Proteomes" id="UP000198724">
    <property type="component" value="Unassembled WGS sequence"/>
</dbReference>
<organism evidence="20 21">
    <name type="scientific">Pontibacter chinhatensis</name>
    <dbReference type="NCBI Taxonomy" id="1436961"/>
    <lineage>
        <taxon>Bacteria</taxon>
        <taxon>Pseudomonadati</taxon>
        <taxon>Bacteroidota</taxon>
        <taxon>Cytophagia</taxon>
        <taxon>Cytophagales</taxon>
        <taxon>Hymenobacteraceae</taxon>
        <taxon>Pontibacter</taxon>
    </lineage>
</organism>
<feature type="transmembrane region" description="Helical" evidence="19">
    <location>
        <begin position="146"/>
        <end position="166"/>
    </location>
</feature>
<evidence type="ECO:0000256" key="9">
    <source>
        <dbReference type="ARBA" id="ARBA00022516"/>
    </source>
</evidence>
<feature type="transmembrane region" description="Helical" evidence="19">
    <location>
        <begin position="12"/>
        <end position="30"/>
    </location>
</feature>
<dbReference type="InterPro" id="IPR000374">
    <property type="entry name" value="PC_trans"/>
</dbReference>
<dbReference type="GO" id="GO:0005886">
    <property type="term" value="C:plasma membrane"/>
    <property type="evidence" value="ECO:0007669"/>
    <property type="project" value="UniProtKB-SubCell"/>
</dbReference>
<proteinExistence type="inferred from homology"/>
<evidence type="ECO:0000256" key="19">
    <source>
        <dbReference type="SAM" id="Phobius"/>
    </source>
</evidence>
<keyword evidence="17" id="KW-1208">Phospholipid metabolism</keyword>
<dbReference type="AlphaFoldDB" id="A0A1I2TKU6"/>
<feature type="transmembrane region" description="Helical" evidence="19">
    <location>
        <begin position="212"/>
        <end position="230"/>
    </location>
</feature>
<keyword evidence="15 19" id="KW-0472">Membrane</keyword>
<keyword evidence="16" id="KW-0594">Phospholipid biosynthesis</keyword>
<keyword evidence="11 18" id="KW-0812">Transmembrane</keyword>
<evidence type="ECO:0000256" key="12">
    <source>
        <dbReference type="ARBA" id="ARBA00022695"/>
    </source>
</evidence>
<evidence type="ECO:0000256" key="5">
    <source>
        <dbReference type="ARBA" id="ARBA00010185"/>
    </source>
</evidence>
<comment type="pathway">
    <text evidence="4">Lipid metabolism.</text>
</comment>
<dbReference type="UniPathway" id="UPA00557">
    <property type="reaction ID" value="UER00614"/>
</dbReference>
<evidence type="ECO:0000256" key="18">
    <source>
        <dbReference type="RuleBase" id="RU003938"/>
    </source>
</evidence>
<keyword evidence="8" id="KW-1003">Cell membrane</keyword>
<keyword evidence="13 19" id="KW-1133">Transmembrane helix</keyword>
<comment type="catalytic activity">
    <reaction evidence="1 18">
        <text>a 1,2-diacyl-sn-glycero-3-phosphate + CTP + H(+) = a CDP-1,2-diacyl-sn-glycerol + diphosphate</text>
        <dbReference type="Rhea" id="RHEA:16229"/>
        <dbReference type="ChEBI" id="CHEBI:15378"/>
        <dbReference type="ChEBI" id="CHEBI:33019"/>
        <dbReference type="ChEBI" id="CHEBI:37563"/>
        <dbReference type="ChEBI" id="CHEBI:58332"/>
        <dbReference type="ChEBI" id="CHEBI:58608"/>
        <dbReference type="EC" id="2.7.7.41"/>
    </reaction>
</comment>
<dbReference type="PROSITE" id="PS01315">
    <property type="entry name" value="CDS"/>
    <property type="match status" value="1"/>
</dbReference>
<evidence type="ECO:0000256" key="8">
    <source>
        <dbReference type="ARBA" id="ARBA00022475"/>
    </source>
</evidence>
<dbReference type="OrthoDB" id="9799199at2"/>
<feature type="transmembrane region" description="Helical" evidence="19">
    <location>
        <begin position="36"/>
        <end position="54"/>
    </location>
</feature>
<comment type="pathway">
    <text evidence="3 18">Phospholipid metabolism; CDP-diacylglycerol biosynthesis; CDP-diacylglycerol from sn-glycerol 3-phosphate: step 3/3.</text>
</comment>
<keyword evidence="12 18" id="KW-0548">Nucleotidyltransferase</keyword>
<keyword evidence="14" id="KW-0443">Lipid metabolism</keyword>
<dbReference type="STRING" id="1436961.SAMN05421739_103129"/>
<evidence type="ECO:0000256" key="6">
    <source>
        <dbReference type="ARBA" id="ARBA00012487"/>
    </source>
</evidence>
<keyword evidence="21" id="KW-1185">Reference proteome</keyword>
<feature type="transmembrane region" description="Helical" evidence="19">
    <location>
        <begin position="119"/>
        <end position="140"/>
    </location>
</feature>
<keyword evidence="9" id="KW-0444">Lipid biosynthesis</keyword>
<dbReference type="EC" id="2.7.7.41" evidence="6 18"/>
<evidence type="ECO:0000256" key="3">
    <source>
        <dbReference type="ARBA" id="ARBA00005119"/>
    </source>
</evidence>
<gene>
    <name evidence="20" type="ORF">SAMN05421739_103129</name>
</gene>
<dbReference type="GO" id="GO:0004605">
    <property type="term" value="F:phosphatidate cytidylyltransferase activity"/>
    <property type="evidence" value="ECO:0007669"/>
    <property type="project" value="UniProtKB-EC"/>
</dbReference>
<evidence type="ECO:0000256" key="14">
    <source>
        <dbReference type="ARBA" id="ARBA00023098"/>
    </source>
</evidence>
<comment type="similarity">
    <text evidence="5 18">Belongs to the CDS family.</text>
</comment>
<dbReference type="Pfam" id="PF01148">
    <property type="entry name" value="CTP_transf_1"/>
    <property type="match status" value="1"/>
</dbReference>
<comment type="subcellular location">
    <subcellularLocation>
        <location evidence="2">Cell membrane</location>
        <topology evidence="2">Multi-pass membrane protein</topology>
    </subcellularLocation>
</comment>
<evidence type="ECO:0000256" key="11">
    <source>
        <dbReference type="ARBA" id="ARBA00022692"/>
    </source>
</evidence>
<evidence type="ECO:0000256" key="17">
    <source>
        <dbReference type="ARBA" id="ARBA00023264"/>
    </source>
</evidence>
<evidence type="ECO:0000256" key="13">
    <source>
        <dbReference type="ARBA" id="ARBA00022989"/>
    </source>
</evidence>
<dbReference type="PANTHER" id="PTHR46382:SF1">
    <property type="entry name" value="PHOSPHATIDATE CYTIDYLYLTRANSFERASE"/>
    <property type="match status" value="1"/>
</dbReference>
<evidence type="ECO:0000256" key="15">
    <source>
        <dbReference type="ARBA" id="ARBA00023136"/>
    </source>
</evidence>
<evidence type="ECO:0000313" key="20">
    <source>
        <dbReference type="EMBL" id="SFG63997.1"/>
    </source>
</evidence>
<accession>A0A1I2TKU6</accession>
<name>A0A1I2TKU6_9BACT</name>
<keyword evidence="10 18" id="KW-0808">Transferase</keyword>
<protein>
    <recommendedName>
        <fullName evidence="7 18">Phosphatidate cytidylyltransferase</fullName>
        <ecNumber evidence="6 18">2.7.7.41</ecNumber>
    </recommendedName>
</protein>
<reference evidence="21" key="1">
    <citation type="submission" date="2016-10" db="EMBL/GenBank/DDBJ databases">
        <authorList>
            <person name="Varghese N."/>
            <person name="Submissions S."/>
        </authorList>
    </citation>
    <scope>NUCLEOTIDE SEQUENCE [LARGE SCALE GENOMIC DNA]</scope>
    <source>
        <strain evidence="21">LP51</strain>
    </source>
</reference>
<dbReference type="EMBL" id="FOOT01000003">
    <property type="protein sequence ID" value="SFG63997.1"/>
    <property type="molecule type" value="Genomic_DNA"/>
</dbReference>
<dbReference type="GO" id="GO:0016024">
    <property type="term" value="P:CDP-diacylglycerol biosynthetic process"/>
    <property type="evidence" value="ECO:0007669"/>
    <property type="project" value="UniProtKB-UniPathway"/>
</dbReference>
<evidence type="ECO:0000256" key="2">
    <source>
        <dbReference type="ARBA" id="ARBA00004651"/>
    </source>
</evidence>
<evidence type="ECO:0000256" key="1">
    <source>
        <dbReference type="ARBA" id="ARBA00001698"/>
    </source>
</evidence>
<evidence type="ECO:0000256" key="16">
    <source>
        <dbReference type="ARBA" id="ARBA00023209"/>
    </source>
</evidence>
<evidence type="ECO:0000256" key="4">
    <source>
        <dbReference type="ARBA" id="ARBA00005189"/>
    </source>
</evidence>
<dbReference type="PANTHER" id="PTHR46382">
    <property type="entry name" value="PHOSPHATIDATE CYTIDYLYLTRANSFERASE"/>
    <property type="match status" value="1"/>
</dbReference>
<dbReference type="RefSeq" id="WP_092100638.1">
    <property type="nucleotide sequence ID" value="NZ_FOOT01000003.1"/>
</dbReference>
<evidence type="ECO:0000313" key="21">
    <source>
        <dbReference type="Proteomes" id="UP000198724"/>
    </source>
</evidence>
<feature type="transmembrane region" description="Helical" evidence="19">
    <location>
        <begin position="187"/>
        <end position="206"/>
    </location>
</feature>
<feature type="transmembrane region" description="Helical" evidence="19">
    <location>
        <begin position="88"/>
        <end position="107"/>
    </location>
</feature>
<sequence length="275" mass="30435">MNNKLSTLSNLNQRLIVGVLGAAVFIGGIWFSEWTYFLLFLGLTLLGIAEFYTLVGVQGMRANKPLGLLLGGVFFTSMFLVQKDVAPGELLFLSLPLLFLVFIYEMYRKKPQPFTNIAFTITGVVYIAVPFGLLNLLGYYGEEYSWQPILGLMLLIWASDTGAYIFGKNFGKNKLFERISPGKTWEGWVGGTLVTMLVGYGLSHVFLDLEQYQWLGVSIIVGIVGVLGDLSESMLKRSLGVKDSGTLLPGHGGILDRFDSLLMVIPFVVAFLEIF</sequence>
<evidence type="ECO:0000256" key="10">
    <source>
        <dbReference type="ARBA" id="ARBA00022679"/>
    </source>
</evidence>